<feature type="compositionally biased region" description="Low complexity" evidence="1">
    <location>
        <begin position="58"/>
        <end position="101"/>
    </location>
</feature>
<feature type="compositionally biased region" description="Polar residues" evidence="1">
    <location>
        <begin position="193"/>
        <end position="210"/>
    </location>
</feature>
<feature type="compositionally biased region" description="Polar residues" evidence="1">
    <location>
        <begin position="377"/>
        <end position="391"/>
    </location>
</feature>
<dbReference type="EMBL" id="CAACVS010000046">
    <property type="protein sequence ID" value="VEU34998.1"/>
    <property type="molecule type" value="Genomic_DNA"/>
</dbReference>
<reference evidence="2 3" key="1">
    <citation type="submission" date="2019-01" db="EMBL/GenBank/DDBJ databases">
        <authorList>
            <person name="Ferrante I. M."/>
        </authorList>
    </citation>
    <scope>NUCLEOTIDE SEQUENCE [LARGE SCALE GENOMIC DNA]</scope>
    <source>
        <strain evidence="2 3">B856</strain>
    </source>
</reference>
<dbReference type="Proteomes" id="UP000291116">
    <property type="component" value="Unassembled WGS sequence"/>
</dbReference>
<gene>
    <name evidence="2" type="ORF">PSNMU_V1.4_AUG-EV-PASAV3_0017200</name>
</gene>
<proteinExistence type="predicted"/>
<organism evidence="2 3">
    <name type="scientific">Pseudo-nitzschia multistriata</name>
    <dbReference type="NCBI Taxonomy" id="183589"/>
    <lineage>
        <taxon>Eukaryota</taxon>
        <taxon>Sar</taxon>
        <taxon>Stramenopiles</taxon>
        <taxon>Ochrophyta</taxon>
        <taxon>Bacillariophyta</taxon>
        <taxon>Bacillariophyceae</taxon>
        <taxon>Bacillariophycidae</taxon>
        <taxon>Bacillariales</taxon>
        <taxon>Bacillariaceae</taxon>
        <taxon>Pseudo-nitzschia</taxon>
    </lineage>
</organism>
<feature type="compositionally biased region" description="Basic residues" evidence="1">
    <location>
        <begin position="393"/>
        <end position="402"/>
    </location>
</feature>
<protein>
    <submittedName>
        <fullName evidence="2">Uncharacterized protein</fullName>
    </submittedName>
</protein>
<feature type="compositionally biased region" description="Polar residues" evidence="1">
    <location>
        <begin position="269"/>
        <end position="310"/>
    </location>
</feature>
<evidence type="ECO:0000256" key="1">
    <source>
        <dbReference type="SAM" id="MobiDB-lite"/>
    </source>
</evidence>
<accession>A0A448YYY3</accession>
<name>A0A448YYY3_9STRA</name>
<feature type="compositionally biased region" description="Polar residues" evidence="1">
    <location>
        <begin position="350"/>
        <end position="364"/>
    </location>
</feature>
<evidence type="ECO:0000313" key="3">
    <source>
        <dbReference type="Proteomes" id="UP000291116"/>
    </source>
</evidence>
<feature type="compositionally biased region" description="Polar residues" evidence="1">
    <location>
        <begin position="142"/>
        <end position="153"/>
    </location>
</feature>
<sequence>MPSPSNMELAPNSNESIQKRAERFSQALGLCGNEYLQLKRMHTVIVLSLLSWSLLATPAPARSPSHSSDSYRRSPSSSQPSRQRSSSSSTTRSAPRSGRGSLVHRPSSSRSKKGSSVSVSKTSSTSTITNAKSTLEKAKVPSETTTDLRNTPRSQRRSKEVNTGYTAQESHTSPNMAPKVTSLSIIENKKTDTGSSSIQKRYSSLKTSSLEVRPGQASPAPMSNTPISSTKHRIDRRKMSSTRPHSSMKAVRSSSKKESNPDVAVPISRLQSSVTSGSLTEETFSKTNVIKRNNVSPSSTAKPSIMSGTRSPIAPIARSESSQKVSAKLLRKDTKSSTHTTAASTKTSTISENSRYPILTTSGKTKQKDLHTEAKSVPQTSVDSSTEQSNAFYKRKSGRRIGGRADSEKRNQRYTNAENRSAVTTPTSTSPATQRHNTKRRVSRRVDYNPGYCCYDLPIYFPTRNIGSFYYYDDYAPPLHADEAYPPYRRIVAPNRPLATSTASLPSDKTCTVDLPSENEAVDVLVDPQKGIYVQGYVTSRDLKKCDFTVTYSSSNGDVLVAKSFHI</sequence>
<dbReference type="AlphaFoldDB" id="A0A448YYY3"/>
<feature type="compositionally biased region" description="Polar residues" evidence="1">
    <location>
        <begin position="161"/>
        <end position="185"/>
    </location>
</feature>
<feature type="compositionally biased region" description="Basic residues" evidence="1">
    <location>
        <begin position="230"/>
        <end position="240"/>
    </location>
</feature>
<feature type="region of interest" description="Disordered" evidence="1">
    <location>
        <begin position="58"/>
        <end position="443"/>
    </location>
</feature>
<evidence type="ECO:0000313" key="2">
    <source>
        <dbReference type="EMBL" id="VEU34998.1"/>
    </source>
</evidence>
<feature type="compositionally biased region" description="Low complexity" evidence="1">
    <location>
        <begin position="421"/>
        <end position="433"/>
    </location>
</feature>
<feature type="compositionally biased region" description="Low complexity" evidence="1">
    <location>
        <begin position="114"/>
        <end position="133"/>
    </location>
</feature>
<keyword evidence="3" id="KW-1185">Reference proteome</keyword>
<feature type="compositionally biased region" description="Low complexity" evidence="1">
    <location>
        <begin position="337"/>
        <end position="349"/>
    </location>
</feature>